<gene>
    <name evidence="2" type="ORF">P154DRAFT_399585</name>
</gene>
<dbReference type="PANTHER" id="PTHR19303">
    <property type="entry name" value="TRANSPOSON"/>
    <property type="match status" value="1"/>
</dbReference>
<dbReference type="InterPro" id="IPR036397">
    <property type="entry name" value="RNaseH_sf"/>
</dbReference>
<sequence length="242" mass="27921">TKVEYSIYNKDTYNFNKASFIIVCINTRVLSSSKKKKAYIQSLENRKWVSIIECISTTRQKLHYIVIFKGKNLQTTWFPLSYIPSWLYTTSENGWTLNVIGTKWLQRIFIPKIAISGSQYCLLILDGHSSHINIDFLWLCKQHHIKLLYLPVYLSHVLQPLDLAPFSVIKSSYQRQIQELASLDNAAPIKKERFIACYYQAREEGFTECIIQAGWQAAGICPFNISQVLNSSQVSQRPTTPT</sequence>
<organism evidence="2 3">
    <name type="scientific">Amniculicola lignicola CBS 123094</name>
    <dbReference type="NCBI Taxonomy" id="1392246"/>
    <lineage>
        <taxon>Eukaryota</taxon>
        <taxon>Fungi</taxon>
        <taxon>Dikarya</taxon>
        <taxon>Ascomycota</taxon>
        <taxon>Pezizomycotina</taxon>
        <taxon>Dothideomycetes</taxon>
        <taxon>Pleosporomycetidae</taxon>
        <taxon>Pleosporales</taxon>
        <taxon>Amniculicolaceae</taxon>
        <taxon>Amniculicola</taxon>
    </lineage>
</organism>
<dbReference type="Gene3D" id="3.30.420.10">
    <property type="entry name" value="Ribonuclease H-like superfamily/Ribonuclease H"/>
    <property type="match status" value="1"/>
</dbReference>
<dbReference type="EMBL" id="ML977619">
    <property type="protein sequence ID" value="KAF1996932.1"/>
    <property type="molecule type" value="Genomic_DNA"/>
</dbReference>
<feature type="non-terminal residue" evidence="2">
    <location>
        <position position="1"/>
    </location>
</feature>
<name>A0A6A5W4Y6_9PLEO</name>
<dbReference type="InterPro" id="IPR004875">
    <property type="entry name" value="DDE_SF_endonuclease_dom"/>
</dbReference>
<evidence type="ECO:0000259" key="1">
    <source>
        <dbReference type="Pfam" id="PF03184"/>
    </source>
</evidence>
<dbReference type="PANTHER" id="PTHR19303:SF74">
    <property type="entry name" value="POGO TRANSPOSABLE ELEMENT WITH KRAB DOMAIN"/>
    <property type="match status" value="1"/>
</dbReference>
<evidence type="ECO:0000313" key="2">
    <source>
        <dbReference type="EMBL" id="KAF1996932.1"/>
    </source>
</evidence>
<dbReference type="AlphaFoldDB" id="A0A6A5W4Y6"/>
<dbReference type="InterPro" id="IPR050863">
    <property type="entry name" value="CenT-Element_Derived"/>
</dbReference>
<proteinExistence type="predicted"/>
<keyword evidence="3" id="KW-1185">Reference proteome</keyword>
<dbReference type="GO" id="GO:0003677">
    <property type="term" value="F:DNA binding"/>
    <property type="evidence" value="ECO:0007669"/>
    <property type="project" value="TreeGrafter"/>
</dbReference>
<dbReference type="Pfam" id="PF03184">
    <property type="entry name" value="DDE_1"/>
    <property type="match status" value="1"/>
</dbReference>
<feature type="non-terminal residue" evidence="2">
    <location>
        <position position="242"/>
    </location>
</feature>
<dbReference type="OrthoDB" id="3935526at2759"/>
<accession>A0A6A5W4Y6</accession>
<protein>
    <submittedName>
        <fullName evidence="2">CENP-B protein</fullName>
    </submittedName>
</protein>
<dbReference type="Proteomes" id="UP000799779">
    <property type="component" value="Unassembled WGS sequence"/>
</dbReference>
<feature type="domain" description="DDE-1" evidence="1">
    <location>
        <begin position="46"/>
        <end position="215"/>
    </location>
</feature>
<reference evidence="2" key="1">
    <citation type="journal article" date="2020" name="Stud. Mycol.">
        <title>101 Dothideomycetes genomes: a test case for predicting lifestyles and emergence of pathogens.</title>
        <authorList>
            <person name="Haridas S."/>
            <person name="Albert R."/>
            <person name="Binder M."/>
            <person name="Bloem J."/>
            <person name="Labutti K."/>
            <person name="Salamov A."/>
            <person name="Andreopoulos B."/>
            <person name="Baker S."/>
            <person name="Barry K."/>
            <person name="Bills G."/>
            <person name="Bluhm B."/>
            <person name="Cannon C."/>
            <person name="Castanera R."/>
            <person name="Culley D."/>
            <person name="Daum C."/>
            <person name="Ezra D."/>
            <person name="Gonzalez J."/>
            <person name="Henrissat B."/>
            <person name="Kuo A."/>
            <person name="Liang C."/>
            <person name="Lipzen A."/>
            <person name="Lutzoni F."/>
            <person name="Magnuson J."/>
            <person name="Mondo S."/>
            <person name="Nolan M."/>
            <person name="Ohm R."/>
            <person name="Pangilinan J."/>
            <person name="Park H.-J."/>
            <person name="Ramirez L."/>
            <person name="Alfaro M."/>
            <person name="Sun H."/>
            <person name="Tritt A."/>
            <person name="Yoshinaga Y."/>
            <person name="Zwiers L.-H."/>
            <person name="Turgeon B."/>
            <person name="Goodwin S."/>
            <person name="Spatafora J."/>
            <person name="Crous P."/>
            <person name="Grigoriev I."/>
        </authorList>
    </citation>
    <scope>NUCLEOTIDE SEQUENCE</scope>
    <source>
        <strain evidence="2">CBS 123094</strain>
    </source>
</reference>
<dbReference type="GO" id="GO:0005634">
    <property type="term" value="C:nucleus"/>
    <property type="evidence" value="ECO:0007669"/>
    <property type="project" value="TreeGrafter"/>
</dbReference>
<evidence type="ECO:0000313" key="3">
    <source>
        <dbReference type="Proteomes" id="UP000799779"/>
    </source>
</evidence>